<dbReference type="NCBIfam" id="TIGR01730">
    <property type="entry name" value="RND_mfp"/>
    <property type="match status" value="1"/>
</dbReference>
<dbReference type="Proteomes" id="UP000600139">
    <property type="component" value="Unassembled WGS sequence"/>
</dbReference>
<evidence type="ECO:0000256" key="2">
    <source>
        <dbReference type="ARBA" id="ARBA00009477"/>
    </source>
</evidence>
<organism evidence="9 10">
    <name type="scientific">Luteolibacter yonseiensis</name>
    <dbReference type="NCBI Taxonomy" id="1144680"/>
    <lineage>
        <taxon>Bacteria</taxon>
        <taxon>Pseudomonadati</taxon>
        <taxon>Verrucomicrobiota</taxon>
        <taxon>Verrucomicrobiia</taxon>
        <taxon>Verrucomicrobiales</taxon>
        <taxon>Verrucomicrobiaceae</taxon>
        <taxon>Luteolibacter</taxon>
    </lineage>
</organism>
<dbReference type="AlphaFoldDB" id="A0A934R479"/>
<evidence type="ECO:0000256" key="6">
    <source>
        <dbReference type="SAM" id="Phobius"/>
    </source>
</evidence>
<feature type="domain" description="Multidrug resistance protein MdtA-like barrel-sandwich hybrid" evidence="7">
    <location>
        <begin position="80"/>
        <end position="235"/>
    </location>
</feature>
<dbReference type="InterPro" id="IPR006143">
    <property type="entry name" value="RND_pump_MFP"/>
</dbReference>
<dbReference type="GO" id="GO:0016020">
    <property type="term" value="C:membrane"/>
    <property type="evidence" value="ECO:0007669"/>
    <property type="project" value="InterPro"/>
</dbReference>
<reference evidence="9" key="1">
    <citation type="submission" date="2021-01" db="EMBL/GenBank/DDBJ databases">
        <title>Modified the classification status of verrucomicrobia.</title>
        <authorList>
            <person name="Feng X."/>
        </authorList>
    </citation>
    <scope>NUCLEOTIDE SEQUENCE</scope>
    <source>
        <strain evidence="9">JCM 18052</strain>
    </source>
</reference>
<dbReference type="Gene3D" id="2.40.50.100">
    <property type="match status" value="1"/>
</dbReference>
<keyword evidence="6" id="KW-1133">Transmembrane helix</keyword>
<dbReference type="Gene3D" id="1.10.287.470">
    <property type="entry name" value="Helix hairpin bin"/>
    <property type="match status" value="1"/>
</dbReference>
<evidence type="ECO:0000259" key="8">
    <source>
        <dbReference type="Pfam" id="PF25990"/>
    </source>
</evidence>
<dbReference type="InterPro" id="IPR050465">
    <property type="entry name" value="UPF0194_transport"/>
</dbReference>
<keyword evidence="6" id="KW-0812">Transmembrane</keyword>
<evidence type="ECO:0000259" key="7">
    <source>
        <dbReference type="Pfam" id="PF25917"/>
    </source>
</evidence>
<dbReference type="PANTHER" id="PTHR32347:SF14">
    <property type="entry name" value="EFFLUX SYSTEM COMPONENT YKNX-RELATED"/>
    <property type="match status" value="1"/>
</dbReference>
<dbReference type="Gene3D" id="2.40.30.170">
    <property type="match status" value="1"/>
</dbReference>
<dbReference type="InterPro" id="IPR058636">
    <property type="entry name" value="Beta-barrel_YknX"/>
</dbReference>
<feature type="domain" description="YknX-like beta-barrel" evidence="8">
    <location>
        <begin position="251"/>
        <end position="332"/>
    </location>
</feature>
<keyword evidence="3 4" id="KW-0175">Coiled coil</keyword>
<sequence>MTSSDSSENLATIVASGASRPVRKWIFITIAVALAGGGAWYYMGRNKGGEQKAEYHTEASKIGRISLIVTAAGNLAPTNQIIVGSELSGTAREVLVDTNDQVKKGQTLAILDTSKLDQQTARSRATLLASKARVSQAQATLAESKAALARQEELHELSGGKTPSRATMETSRATVARAEADLESAQATVAGAEAEVRSFESDIAKAIIRSPVDGIVLSRSIEVGQTVAASFTAPTLFTIAEDLKKMELLVNVSEADIGRIEVGQTATFTVDAWASRNYTAKVKKVAFGAVGTGSTTTSATTSSNTVVTYSTELEVANEDLSLRPGMTATVDIAIVDKKDILVVPNSALRFDPVAAAAIGKPDATKRTLVQSLSPGGGRRWRGAPPAKAGSSDSVPRVWTLKDGEPSEIKVKPGITDGRFTEILGEGLAEGTPLIISIKPPKTE</sequence>
<dbReference type="GO" id="GO:0022857">
    <property type="term" value="F:transmembrane transporter activity"/>
    <property type="evidence" value="ECO:0007669"/>
    <property type="project" value="InterPro"/>
</dbReference>
<dbReference type="RefSeq" id="WP_200349922.1">
    <property type="nucleotide sequence ID" value="NZ_BAABHZ010000010.1"/>
</dbReference>
<proteinExistence type="inferred from homology"/>
<keyword evidence="10" id="KW-1185">Reference proteome</keyword>
<evidence type="ECO:0000256" key="4">
    <source>
        <dbReference type="SAM" id="Coils"/>
    </source>
</evidence>
<comment type="subcellular location">
    <subcellularLocation>
        <location evidence="1">Cell envelope</location>
    </subcellularLocation>
</comment>
<evidence type="ECO:0000256" key="1">
    <source>
        <dbReference type="ARBA" id="ARBA00004196"/>
    </source>
</evidence>
<comment type="similarity">
    <text evidence="2">Belongs to the membrane fusion protein (MFP) (TC 8.A.1) family.</text>
</comment>
<keyword evidence="6" id="KW-0472">Membrane</keyword>
<evidence type="ECO:0000313" key="9">
    <source>
        <dbReference type="EMBL" id="MBK1814975.1"/>
    </source>
</evidence>
<dbReference type="PANTHER" id="PTHR32347">
    <property type="entry name" value="EFFLUX SYSTEM COMPONENT YKNX-RELATED"/>
    <property type="match status" value="1"/>
</dbReference>
<dbReference type="InterPro" id="IPR058625">
    <property type="entry name" value="MdtA-like_BSH"/>
</dbReference>
<dbReference type="GO" id="GO:0030313">
    <property type="term" value="C:cell envelope"/>
    <property type="evidence" value="ECO:0007669"/>
    <property type="project" value="UniProtKB-SubCell"/>
</dbReference>
<accession>A0A934R479</accession>
<protein>
    <submittedName>
        <fullName evidence="9">Efflux RND transporter periplasmic adaptor subunit</fullName>
    </submittedName>
</protein>
<evidence type="ECO:0000256" key="5">
    <source>
        <dbReference type="SAM" id="MobiDB-lite"/>
    </source>
</evidence>
<comment type="caution">
    <text evidence="9">The sequence shown here is derived from an EMBL/GenBank/DDBJ whole genome shotgun (WGS) entry which is preliminary data.</text>
</comment>
<gene>
    <name evidence="9" type="ORF">JIN84_05070</name>
</gene>
<feature type="region of interest" description="Disordered" evidence="5">
    <location>
        <begin position="373"/>
        <end position="393"/>
    </location>
</feature>
<evidence type="ECO:0000256" key="3">
    <source>
        <dbReference type="ARBA" id="ARBA00023054"/>
    </source>
</evidence>
<dbReference type="SUPFAM" id="SSF111369">
    <property type="entry name" value="HlyD-like secretion proteins"/>
    <property type="match status" value="1"/>
</dbReference>
<feature type="coiled-coil region" evidence="4">
    <location>
        <begin position="134"/>
        <end position="202"/>
    </location>
</feature>
<dbReference type="Pfam" id="PF25917">
    <property type="entry name" value="BSH_RND"/>
    <property type="match status" value="1"/>
</dbReference>
<feature type="transmembrane region" description="Helical" evidence="6">
    <location>
        <begin position="25"/>
        <end position="43"/>
    </location>
</feature>
<name>A0A934R479_9BACT</name>
<dbReference type="Pfam" id="PF25990">
    <property type="entry name" value="Beta-barrel_YknX"/>
    <property type="match status" value="1"/>
</dbReference>
<evidence type="ECO:0000313" key="10">
    <source>
        <dbReference type="Proteomes" id="UP000600139"/>
    </source>
</evidence>
<dbReference type="EMBL" id="JAENIK010000004">
    <property type="protein sequence ID" value="MBK1814975.1"/>
    <property type="molecule type" value="Genomic_DNA"/>
</dbReference>